<feature type="region of interest" description="Disordered" evidence="5">
    <location>
        <begin position="1"/>
        <end position="59"/>
    </location>
</feature>
<dbReference type="Gene3D" id="2.170.140.10">
    <property type="entry name" value="Chitin binding domain"/>
    <property type="match status" value="1"/>
</dbReference>
<feature type="region of interest" description="Disordered" evidence="5">
    <location>
        <begin position="1233"/>
        <end position="1256"/>
    </location>
</feature>
<keyword evidence="9" id="KW-1185">Reference proteome</keyword>
<feature type="compositionally biased region" description="Basic residues" evidence="5">
    <location>
        <begin position="1029"/>
        <end position="1038"/>
    </location>
</feature>
<keyword evidence="3 6" id="KW-1133">Transmembrane helix</keyword>
<keyword evidence="2 6" id="KW-0812">Transmembrane</keyword>
<gene>
    <name evidence="8" type="ORF">RDWZM_006903</name>
</gene>
<dbReference type="GO" id="GO:0007268">
    <property type="term" value="P:chemical synaptic transmission"/>
    <property type="evidence" value="ECO:0007669"/>
    <property type="project" value="TreeGrafter"/>
</dbReference>
<feature type="compositionally biased region" description="Low complexity" evidence="5">
    <location>
        <begin position="980"/>
        <end position="1001"/>
    </location>
</feature>
<evidence type="ECO:0000259" key="7">
    <source>
        <dbReference type="PROSITE" id="PS50940"/>
    </source>
</evidence>
<dbReference type="Gene3D" id="1.20.1740.10">
    <property type="entry name" value="Amino acid/polyamine transporter I"/>
    <property type="match status" value="1"/>
</dbReference>
<dbReference type="AlphaFoldDB" id="A0A9Q0RNU7"/>
<evidence type="ECO:0000256" key="5">
    <source>
        <dbReference type="SAM" id="MobiDB-lite"/>
    </source>
</evidence>
<reference evidence="8" key="1">
    <citation type="submission" date="2022-12" db="EMBL/GenBank/DDBJ databases">
        <title>Genome assemblies of Blomia tropicalis.</title>
        <authorList>
            <person name="Cui Y."/>
        </authorList>
    </citation>
    <scope>NUCLEOTIDE SEQUENCE</scope>
    <source>
        <tissue evidence="8">Adult mites</tissue>
    </source>
</reference>
<dbReference type="GO" id="GO:0005886">
    <property type="term" value="C:plasma membrane"/>
    <property type="evidence" value="ECO:0007669"/>
    <property type="project" value="TreeGrafter"/>
</dbReference>
<dbReference type="GO" id="GO:0006884">
    <property type="term" value="P:cell volume homeostasis"/>
    <property type="evidence" value="ECO:0007669"/>
    <property type="project" value="TreeGrafter"/>
</dbReference>
<dbReference type="Pfam" id="PF03522">
    <property type="entry name" value="SLC12"/>
    <property type="match status" value="2"/>
</dbReference>
<comment type="caution">
    <text evidence="8">The sequence shown here is derived from an EMBL/GenBank/DDBJ whole genome shotgun (WGS) entry which is preliminary data.</text>
</comment>
<feature type="region of interest" description="Disordered" evidence="5">
    <location>
        <begin position="972"/>
        <end position="1060"/>
    </location>
</feature>
<dbReference type="SMART" id="SM00494">
    <property type="entry name" value="ChtBD2"/>
    <property type="match status" value="1"/>
</dbReference>
<evidence type="ECO:0000313" key="8">
    <source>
        <dbReference type="EMBL" id="KAJ6221091.1"/>
    </source>
</evidence>
<dbReference type="GO" id="GO:0045202">
    <property type="term" value="C:synapse"/>
    <property type="evidence" value="ECO:0007669"/>
    <property type="project" value="GOC"/>
</dbReference>
<dbReference type="GO" id="GO:0015379">
    <property type="term" value="F:potassium:chloride symporter activity"/>
    <property type="evidence" value="ECO:0007669"/>
    <property type="project" value="TreeGrafter"/>
</dbReference>
<evidence type="ECO:0000256" key="1">
    <source>
        <dbReference type="ARBA" id="ARBA00004141"/>
    </source>
</evidence>
<feature type="transmembrane region" description="Helical" evidence="6">
    <location>
        <begin position="337"/>
        <end position="358"/>
    </location>
</feature>
<dbReference type="GO" id="GO:0005576">
    <property type="term" value="C:extracellular region"/>
    <property type="evidence" value="ECO:0007669"/>
    <property type="project" value="InterPro"/>
</dbReference>
<dbReference type="SUPFAM" id="SSF57625">
    <property type="entry name" value="Invertebrate chitin-binding proteins"/>
    <property type="match status" value="1"/>
</dbReference>
<accession>A0A9Q0RNU7</accession>
<evidence type="ECO:0000256" key="2">
    <source>
        <dbReference type="ARBA" id="ARBA00022692"/>
    </source>
</evidence>
<feature type="transmembrane region" description="Helical" evidence="6">
    <location>
        <begin position="456"/>
        <end position="478"/>
    </location>
</feature>
<proteinExistence type="predicted"/>
<protein>
    <recommendedName>
        <fullName evidence="7">Chitin-binding type-2 domain-containing protein</fullName>
    </recommendedName>
</protein>
<evidence type="ECO:0000313" key="9">
    <source>
        <dbReference type="Proteomes" id="UP001142055"/>
    </source>
</evidence>
<comment type="subcellular location">
    <subcellularLocation>
        <location evidence="1">Membrane</location>
        <topology evidence="1">Multi-pass membrane protein</topology>
    </subcellularLocation>
</comment>
<feature type="transmembrane region" description="Helical" evidence="6">
    <location>
        <begin position="312"/>
        <end position="331"/>
    </location>
</feature>
<dbReference type="GO" id="GO:1990573">
    <property type="term" value="P:potassium ion import across plasma membrane"/>
    <property type="evidence" value="ECO:0007669"/>
    <property type="project" value="TreeGrafter"/>
</dbReference>
<feature type="domain" description="Chitin-binding type-2" evidence="7">
    <location>
        <begin position="1125"/>
        <end position="1183"/>
    </location>
</feature>
<feature type="compositionally biased region" description="Low complexity" evidence="5">
    <location>
        <begin position="1039"/>
        <end position="1049"/>
    </location>
</feature>
<dbReference type="OMA" id="CHKNETA"/>
<name>A0A9Q0RNU7_BLOTA</name>
<evidence type="ECO:0000256" key="3">
    <source>
        <dbReference type="ARBA" id="ARBA00022989"/>
    </source>
</evidence>
<feature type="compositionally biased region" description="Polar residues" evidence="5">
    <location>
        <begin position="1245"/>
        <end position="1256"/>
    </location>
</feature>
<dbReference type="EMBL" id="JAPWDV010000002">
    <property type="protein sequence ID" value="KAJ6221091.1"/>
    <property type="molecule type" value="Genomic_DNA"/>
</dbReference>
<sequence>MDQNRSNSQTSSVPSPPSTSSGGRNLPKFEVSTVNEMKDDSGNGGPCGPDDDGGGGNGNGGGVIVIKNIEDADTSAISPFIVSLPSEEGLFLLHSIYYLYNFTFSVQIQFPPLYPEQNHPSNPMTLYDRNQMFLFSEDEDKRVSSLLSRLANYDDAIQPVEIDGTGENGGTKPKAKPKANLGVLTGVYLPCIQNIFGVIIFIRMTWMTGTAGIPAYFGIVFLCCAVTFCTSISLSAVATNGIVPAGGSYFMISRNLGPEFGGAVGILFFLGTCVAGAMYITGAVEILLNYISPEIALFGDFEADKDILYHNIRVYGTIFLIFIGILVFIGVRFVSKFAPVALFCVLVSILSIYIGIFVNYNGIEKYKICTIGGRILSNKLNITCTNAGLHQFFCTDHGPCTEFFDKHKDSIREELAIPGLGSGVFWDNFMPKFREKDDLISVDNGKYHVDKSQLSTYPYLFVDITSSFAILVSIYFPSCTGILAGSNRSGDLADAQKAIPLGTIAAQLTTSFVYLSVIFLFGASYNPLFIRDKFGESLGKELAVTLISWPHPIVILAGALLSTFGAALQSLVGAPRLLQAIAKDQIIPFLDSLQHVNKHGEPVRAIAISLCIAEIAICTVLEGSFENESGIGQSAKQSLRHTMDKEKVKGFAEVVITKDVTSGLNHIVQTAGLGGLKHNTVMLAWPHKWRHSTSRDKHNRFLSVVRSSAAANAALIVPKGLNLWPENNDRLGGTIDIWWIVHDGGLLILLGYVLSQHRTWKSCKLRVFTVAQLEDNSVQMKRDLEKFLYHLRIEATVEVIEMSDTDVSAYTYERTVLMEQRTQVLQSYGNELSVINSGDSIKPDELNVRRIHAAKLVILNMPGIPRKMTPGSETNYMEFIEVLTEGLERVILARGAGREKQMKQQQQLKYKLVIIANNRQQFFSRNADHLLDETDTPVQAPPPPPQYVRVNPQQSISVRAPGFTVRQSKQLQFQRAVGVTPSSSTTTRATTSSPSSLNDSSARVSPILHNGINEYDNPESARPYGGRRGGGRGRKRQRTTTTTTTTTTTEHPVEYDDGDYYDYDQDYDQDYDDYQATTTTTTTTTPRPRERPNGRGEVEAVHVEEDVEGADLTNYPFYISIPENDFDCKGRHDGYYANIDLSCQVYHHCAVGHQRYDFLCPNYTLFDQTTFTCRFVNTVDCKGSENHYGRNNELYVESTTHGPPLLLGNGSPNSNQLSAAALELLERALNGHKQQLEQQQQQQQNRAKQSESNTTS</sequence>
<dbReference type="InterPro" id="IPR004841">
    <property type="entry name" value="AA-permease/SLC12A_dom"/>
</dbReference>
<dbReference type="Pfam" id="PF00324">
    <property type="entry name" value="AA_permease"/>
    <property type="match status" value="2"/>
</dbReference>
<dbReference type="Pfam" id="PF01607">
    <property type="entry name" value="CBM_14"/>
    <property type="match status" value="1"/>
</dbReference>
<organism evidence="8 9">
    <name type="scientific">Blomia tropicalis</name>
    <name type="common">Mite</name>
    <dbReference type="NCBI Taxonomy" id="40697"/>
    <lineage>
        <taxon>Eukaryota</taxon>
        <taxon>Metazoa</taxon>
        <taxon>Ecdysozoa</taxon>
        <taxon>Arthropoda</taxon>
        <taxon>Chelicerata</taxon>
        <taxon>Arachnida</taxon>
        <taxon>Acari</taxon>
        <taxon>Acariformes</taxon>
        <taxon>Sarcoptiformes</taxon>
        <taxon>Astigmata</taxon>
        <taxon>Glycyphagoidea</taxon>
        <taxon>Echimyopodidae</taxon>
        <taxon>Blomia</taxon>
    </lineage>
</organism>
<feature type="transmembrane region" description="Helical" evidence="6">
    <location>
        <begin position="214"/>
        <end position="243"/>
    </location>
</feature>
<dbReference type="PANTHER" id="PTHR11827:SF73">
    <property type="entry name" value="KAZACHOC, ISOFORM G"/>
    <property type="match status" value="1"/>
</dbReference>
<keyword evidence="4 6" id="KW-0472">Membrane</keyword>
<dbReference type="GO" id="GO:0055064">
    <property type="term" value="P:chloride ion homeostasis"/>
    <property type="evidence" value="ECO:0007669"/>
    <property type="project" value="TreeGrafter"/>
</dbReference>
<feature type="transmembrane region" description="Helical" evidence="6">
    <location>
        <begin position="181"/>
        <end position="202"/>
    </location>
</feature>
<dbReference type="PROSITE" id="PS50940">
    <property type="entry name" value="CHIT_BIND_II"/>
    <property type="match status" value="1"/>
</dbReference>
<dbReference type="GO" id="GO:0055075">
    <property type="term" value="P:potassium ion homeostasis"/>
    <property type="evidence" value="ECO:0007669"/>
    <property type="project" value="TreeGrafter"/>
</dbReference>
<evidence type="ECO:0000256" key="4">
    <source>
        <dbReference type="ARBA" id="ARBA00023136"/>
    </source>
</evidence>
<dbReference type="InterPro" id="IPR018491">
    <property type="entry name" value="SLC12_C"/>
</dbReference>
<dbReference type="GO" id="GO:0008061">
    <property type="term" value="F:chitin binding"/>
    <property type="evidence" value="ECO:0007669"/>
    <property type="project" value="InterPro"/>
</dbReference>
<dbReference type="InterPro" id="IPR004842">
    <property type="entry name" value="SLC12A_fam"/>
</dbReference>
<dbReference type="PANTHER" id="PTHR11827">
    <property type="entry name" value="SOLUTE CARRIER FAMILY 12, CATION COTRANSPORTERS"/>
    <property type="match status" value="1"/>
</dbReference>
<feature type="compositionally biased region" description="Low complexity" evidence="5">
    <location>
        <begin position="1"/>
        <end position="21"/>
    </location>
</feature>
<feature type="transmembrane region" description="Helical" evidence="6">
    <location>
        <begin position="263"/>
        <end position="291"/>
    </location>
</feature>
<dbReference type="Proteomes" id="UP001142055">
    <property type="component" value="Chromosome 2"/>
</dbReference>
<feature type="transmembrane region" description="Helical" evidence="6">
    <location>
        <begin position="498"/>
        <end position="521"/>
    </location>
</feature>
<evidence type="ECO:0000256" key="6">
    <source>
        <dbReference type="SAM" id="Phobius"/>
    </source>
</evidence>
<dbReference type="InterPro" id="IPR036508">
    <property type="entry name" value="Chitin-bd_dom_sf"/>
</dbReference>
<dbReference type="InterPro" id="IPR002557">
    <property type="entry name" value="Chitin-bd_dom"/>
</dbReference>